<keyword evidence="2" id="KW-1185">Reference proteome</keyword>
<organism evidence="1 2">
    <name type="scientific">Aspergillus caelatus</name>
    <dbReference type="NCBI Taxonomy" id="61420"/>
    <lineage>
        <taxon>Eukaryota</taxon>
        <taxon>Fungi</taxon>
        <taxon>Dikarya</taxon>
        <taxon>Ascomycota</taxon>
        <taxon>Pezizomycotina</taxon>
        <taxon>Eurotiomycetes</taxon>
        <taxon>Eurotiomycetidae</taxon>
        <taxon>Eurotiales</taxon>
        <taxon>Aspergillaceae</taxon>
        <taxon>Aspergillus</taxon>
        <taxon>Aspergillus subgen. Circumdati</taxon>
    </lineage>
</organism>
<evidence type="ECO:0000313" key="2">
    <source>
        <dbReference type="Proteomes" id="UP000326268"/>
    </source>
</evidence>
<protein>
    <submittedName>
        <fullName evidence="1">Uncharacterized protein</fullName>
    </submittedName>
</protein>
<sequence>MALYYCGIAWTCFTRFGSKLNERSVDTTELLDFPEMRSVGVSQMKLFQDATSSVQWGNPESAPFFRVIDLLGKISHWKVSGSFAKTLLSLVEDTQDLF</sequence>
<dbReference type="EMBL" id="ML737721">
    <property type="protein sequence ID" value="KAE8361872.1"/>
    <property type="molecule type" value="Genomic_DNA"/>
</dbReference>
<accession>A0A5N6ZWH8</accession>
<proteinExistence type="predicted"/>
<gene>
    <name evidence="1" type="ORF">BDV27DRAFT_132387</name>
</gene>
<dbReference type="Proteomes" id="UP000326268">
    <property type="component" value="Unassembled WGS sequence"/>
</dbReference>
<name>A0A5N6ZWH8_9EURO</name>
<dbReference type="AlphaFoldDB" id="A0A5N6ZWH8"/>
<reference evidence="1 2" key="1">
    <citation type="submission" date="2019-04" db="EMBL/GenBank/DDBJ databases">
        <title>Friends and foes A comparative genomics studyof 23 Aspergillus species from section Flavi.</title>
        <authorList>
            <consortium name="DOE Joint Genome Institute"/>
            <person name="Kjaerbolling I."/>
            <person name="Vesth T."/>
            <person name="Frisvad J.C."/>
            <person name="Nybo J.L."/>
            <person name="Theobald S."/>
            <person name="Kildgaard S."/>
            <person name="Isbrandt T."/>
            <person name="Kuo A."/>
            <person name="Sato A."/>
            <person name="Lyhne E.K."/>
            <person name="Kogle M.E."/>
            <person name="Wiebenga A."/>
            <person name="Kun R.S."/>
            <person name="Lubbers R.J."/>
            <person name="Makela M.R."/>
            <person name="Barry K."/>
            <person name="Chovatia M."/>
            <person name="Clum A."/>
            <person name="Daum C."/>
            <person name="Haridas S."/>
            <person name="He G."/>
            <person name="LaButti K."/>
            <person name="Lipzen A."/>
            <person name="Mondo S."/>
            <person name="Riley R."/>
            <person name="Salamov A."/>
            <person name="Simmons B.A."/>
            <person name="Magnuson J.K."/>
            <person name="Henrissat B."/>
            <person name="Mortensen U.H."/>
            <person name="Larsen T.O."/>
            <person name="Devries R.P."/>
            <person name="Grigoriev I.V."/>
            <person name="Machida M."/>
            <person name="Baker S.E."/>
            <person name="Andersen M.R."/>
        </authorList>
    </citation>
    <scope>NUCLEOTIDE SEQUENCE [LARGE SCALE GENOMIC DNA]</scope>
    <source>
        <strain evidence="1 2">CBS 763.97</strain>
    </source>
</reference>
<evidence type="ECO:0000313" key="1">
    <source>
        <dbReference type="EMBL" id="KAE8361872.1"/>
    </source>
</evidence>
<dbReference type="OrthoDB" id="10018191at2759"/>
<dbReference type="RefSeq" id="XP_031924953.1">
    <property type="nucleotide sequence ID" value="XM_032067866.1"/>
</dbReference>
<dbReference type="GeneID" id="43652312"/>